<gene>
    <name evidence="1" type="ORF">O6H91_14G061200</name>
</gene>
<proteinExistence type="predicted"/>
<reference evidence="2" key="1">
    <citation type="journal article" date="2024" name="Proc. Natl. Acad. Sci. U.S.A.">
        <title>Extraordinary preservation of gene collinearity over three hundred million years revealed in homosporous lycophytes.</title>
        <authorList>
            <person name="Li C."/>
            <person name="Wickell D."/>
            <person name="Kuo L.Y."/>
            <person name="Chen X."/>
            <person name="Nie B."/>
            <person name="Liao X."/>
            <person name="Peng D."/>
            <person name="Ji J."/>
            <person name="Jenkins J."/>
            <person name="Williams M."/>
            <person name="Shu S."/>
            <person name="Plott C."/>
            <person name="Barry K."/>
            <person name="Rajasekar S."/>
            <person name="Grimwood J."/>
            <person name="Han X."/>
            <person name="Sun S."/>
            <person name="Hou Z."/>
            <person name="He W."/>
            <person name="Dai G."/>
            <person name="Sun C."/>
            <person name="Schmutz J."/>
            <person name="Leebens-Mack J.H."/>
            <person name="Li F.W."/>
            <person name="Wang L."/>
        </authorList>
    </citation>
    <scope>NUCLEOTIDE SEQUENCE [LARGE SCALE GENOMIC DNA]</scope>
    <source>
        <strain evidence="2">cv. PW_Plant_1</strain>
    </source>
</reference>
<name>A0ACC2BQ39_DIPCM</name>
<evidence type="ECO:0000313" key="1">
    <source>
        <dbReference type="EMBL" id="KAJ7531846.1"/>
    </source>
</evidence>
<comment type="caution">
    <text evidence="1">The sequence shown here is derived from an EMBL/GenBank/DDBJ whole genome shotgun (WGS) entry which is preliminary data.</text>
</comment>
<dbReference type="EMBL" id="CM055105">
    <property type="protein sequence ID" value="KAJ7531846.1"/>
    <property type="molecule type" value="Genomic_DNA"/>
</dbReference>
<organism evidence="1 2">
    <name type="scientific">Diphasiastrum complanatum</name>
    <name type="common">Issler's clubmoss</name>
    <name type="synonym">Lycopodium complanatum</name>
    <dbReference type="NCBI Taxonomy" id="34168"/>
    <lineage>
        <taxon>Eukaryota</taxon>
        <taxon>Viridiplantae</taxon>
        <taxon>Streptophyta</taxon>
        <taxon>Embryophyta</taxon>
        <taxon>Tracheophyta</taxon>
        <taxon>Lycopodiopsida</taxon>
        <taxon>Lycopodiales</taxon>
        <taxon>Lycopodiaceae</taxon>
        <taxon>Lycopodioideae</taxon>
        <taxon>Diphasiastrum</taxon>
    </lineage>
</organism>
<keyword evidence="2" id="KW-1185">Reference proteome</keyword>
<protein>
    <submittedName>
        <fullName evidence="1">Uncharacterized protein</fullName>
    </submittedName>
</protein>
<evidence type="ECO:0000313" key="2">
    <source>
        <dbReference type="Proteomes" id="UP001162992"/>
    </source>
</evidence>
<dbReference type="Proteomes" id="UP001162992">
    <property type="component" value="Chromosome 14"/>
</dbReference>
<sequence>MASIGAVVLYSLAAMCSIQGVCCSRALIHFQRHSPVLRIESSPAFTGRIREFFSIKLITETRWGSGNTRKNALQFSPFRFLKRSYTPPPGPSHGGNNNAQQVGPLNESERLMP</sequence>
<accession>A0ACC2BQ39</accession>